<sequence>MARRDIDREWESIIGSIPIDHPIGKFAYDRWGLSIFDHTYDSHVATYLPRPALTKTGRIAKKQPKKPQKQPYAYWKAQCAFRGLSPKGTIVQLQERLEGHENDPMLEEFNALEEQAKMDFTDKNNQAVEDKWDQRMPDEQKMSTDLRRYMTETFPLARRARKLW</sequence>
<name>A0ABR1QZW5_9PEZI</name>
<proteinExistence type="predicted"/>
<evidence type="ECO:0000313" key="1">
    <source>
        <dbReference type="EMBL" id="KAK7967968.1"/>
    </source>
</evidence>
<dbReference type="Proteomes" id="UP001391051">
    <property type="component" value="Unassembled WGS sequence"/>
</dbReference>
<keyword evidence="2" id="KW-1185">Reference proteome</keyword>
<reference evidence="1 2" key="1">
    <citation type="submission" date="2023-01" db="EMBL/GenBank/DDBJ databases">
        <title>Analysis of 21 Apiospora genomes using comparative genomics revels a genus with tremendous synthesis potential of carbohydrate active enzymes and secondary metabolites.</title>
        <authorList>
            <person name="Sorensen T."/>
        </authorList>
    </citation>
    <scope>NUCLEOTIDE SEQUENCE [LARGE SCALE GENOMIC DNA]</scope>
    <source>
        <strain evidence="1 2">CBS 24483</strain>
    </source>
</reference>
<dbReference type="GeneID" id="92071529"/>
<accession>A0ABR1QZW5</accession>
<gene>
    <name evidence="1" type="ORF">PG986_002245</name>
</gene>
<dbReference type="RefSeq" id="XP_066707360.1">
    <property type="nucleotide sequence ID" value="XM_066838467.1"/>
</dbReference>
<dbReference type="EMBL" id="JAQQWE010000001">
    <property type="protein sequence ID" value="KAK7967968.1"/>
    <property type="molecule type" value="Genomic_DNA"/>
</dbReference>
<protein>
    <submittedName>
        <fullName evidence="1">Uncharacterized protein</fullName>
    </submittedName>
</protein>
<organism evidence="1 2">
    <name type="scientific">Apiospora aurea</name>
    <dbReference type="NCBI Taxonomy" id="335848"/>
    <lineage>
        <taxon>Eukaryota</taxon>
        <taxon>Fungi</taxon>
        <taxon>Dikarya</taxon>
        <taxon>Ascomycota</taxon>
        <taxon>Pezizomycotina</taxon>
        <taxon>Sordariomycetes</taxon>
        <taxon>Xylariomycetidae</taxon>
        <taxon>Amphisphaeriales</taxon>
        <taxon>Apiosporaceae</taxon>
        <taxon>Apiospora</taxon>
    </lineage>
</organism>
<comment type="caution">
    <text evidence="1">The sequence shown here is derived from an EMBL/GenBank/DDBJ whole genome shotgun (WGS) entry which is preliminary data.</text>
</comment>
<evidence type="ECO:0000313" key="2">
    <source>
        <dbReference type="Proteomes" id="UP001391051"/>
    </source>
</evidence>